<organism evidence="17 18">
    <name type="scientific">Polycladospora coralii</name>
    <dbReference type="NCBI Taxonomy" id="2771432"/>
    <lineage>
        <taxon>Bacteria</taxon>
        <taxon>Bacillati</taxon>
        <taxon>Bacillota</taxon>
        <taxon>Bacilli</taxon>
        <taxon>Bacillales</taxon>
        <taxon>Thermoactinomycetaceae</taxon>
        <taxon>Polycladospora</taxon>
    </lineage>
</organism>
<evidence type="ECO:0000256" key="7">
    <source>
        <dbReference type="ARBA" id="ARBA00022692"/>
    </source>
</evidence>
<dbReference type="CDD" id="cd06225">
    <property type="entry name" value="HAMP"/>
    <property type="match status" value="1"/>
</dbReference>
<evidence type="ECO:0000313" key="18">
    <source>
        <dbReference type="Proteomes" id="UP000661691"/>
    </source>
</evidence>
<keyword evidence="7 14" id="KW-0812">Transmembrane</keyword>
<keyword evidence="9 17" id="KW-0418">Kinase</keyword>
<gene>
    <name evidence="17" type="ORF">IC620_14320</name>
</gene>
<dbReference type="EC" id="2.7.13.3" evidence="3"/>
<comment type="catalytic activity">
    <reaction evidence="1">
        <text>ATP + protein L-histidine = ADP + protein N-phospho-L-histidine.</text>
        <dbReference type="EC" id="2.7.13.3"/>
    </reaction>
</comment>
<dbReference type="InterPro" id="IPR003594">
    <property type="entry name" value="HATPase_dom"/>
</dbReference>
<keyword evidence="12" id="KW-0902">Two-component regulatory system</keyword>
<dbReference type="PROSITE" id="PS50109">
    <property type="entry name" value="HIS_KIN"/>
    <property type="match status" value="1"/>
</dbReference>
<dbReference type="AlphaFoldDB" id="A0A926N7R4"/>
<evidence type="ECO:0000256" key="12">
    <source>
        <dbReference type="ARBA" id="ARBA00023012"/>
    </source>
</evidence>
<keyword evidence="5" id="KW-0597">Phosphoprotein</keyword>
<reference evidence="17" key="1">
    <citation type="submission" date="2020-09" db="EMBL/GenBank/DDBJ databases">
        <title>A novel bacterium of genus Hazenella, isolated from South China Sea.</title>
        <authorList>
            <person name="Huang H."/>
            <person name="Mo K."/>
            <person name="Hu Y."/>
        </authorList>
    </citation>
    <scope>NUCLEOTIDE SEQUENCE</scope>
    <source>
        <strain evidence="17">IB182357</strain>
    </source>
</reference>
<evidence type="ECO:0000256" key="9">
    <source>
        <dbReference type="ARBA" id="ARBA00022777"/>
    </source>
</evidence>
<dbReference type="SMART" id="SM00387">
    <property type="entry name" value="HATPase_c"/>
    <property type="match status" value="1"/>
</dbReference>
<feature type="domain" description="Histidine kinase" evidence="15">
    <location>
        <begin position="373"/>
        <end position="465"/>
    </location>
</feature>
<dbReference type="EMBL" id="JACXAH010000027">
    <property type="protein sequence ID" value="MBD1373526.1"/>
    <property type="molecule type" value="Genomic_DNA"/>
</dbReference>
<evidence type="ECO:0000256" key="14">
    <source>
        <dbReference type="SAM" id="Phobius"/>
    </source>
</evidence>
<dbReference type="SUPFAM" id="SSF158472">
    <property type="entry name" value="HAMP domain-like"/>
    <property type="match status" value="1"/>
</dbReference>
<dbReference type="PROSITE" id="PS50885">
    <property type="entry name" value="HAMP"/>
    <property type="match status" value="1"/>
</dbReference>
<keyword evidence="18" id="KW-1185">Reference proteome</keyword>
<dbReference type="InterPro" id="IPR050640">
    <property type="entry name" value="Bact_2-comp_sensor_kinase"/>
</dbReference>
<dbReference type="InterPro" id="IPR003660">
    <property type="entry name" value="HAMP_dom"/>
</dbReference>
<dbReference type="Pfam" id="PF00672">
    <property type="entry name" value="HAMP"/>
    <property type="match status" value="1"/>
</dbReference>
<feature type="transmembrane region" description="Helical" evidence="14">
    <location>
        <begin position="9"/>
        <end position="30"/>
    </location>
</feature>
<evidence type="ECO:0000259" key="15">
    <source>
        <dbReference type="PROSITE" id="PS50109"/>
    </source>
</evidence>
<dbReference type="PANTHER" id="PTHR34220:SF11">
    <property type="entry name" value="SENSOR PROTEIN KINASE HPTS"/>
    <property type="match status" value="1"/>
</dbReference>
<name>A0A926N7R4_9BACL</name>
<evidence type="ECO:0000256" key="4">
    <source>
        <dbReference type="ARBA" id="ARBA00022475"/>
    </source>
</evidence>
<evidence type="ECO:0000256" key="1">
    <source>
        <dbReference type="ARBA" id="ARBA00000085"/>
    </source>
</evidence>
<comment type="caution">
    <text evidence="17">The sequence shown here is derived from an EMBL/GenBank/DDBJ whole genome shotgun (WGS) entry which is preliminary data.</text>
</comment>
<evidence type="ECO:0000256" key="10">
    <source>
        <dbReference type="ARBA" id="ARBA00022840"/>
    </source>
</evidence>
<evidence type="ECO:0000256" key="2">
    <source>
        <dbReference type="ARBA" id="ARBA00004651"/>
    </source>
</evidence>
<accession>A0A926N7R4</accession>
<feature type="domain" description="HAMP" evidence="16">
    <location>
        <begin position="199"/>
        <end position="251"/>
    </location>
</feature>
<dbReference type="SUPFAM" id="SSF55874">
    <property type="entry name" value="ATPase domain of HSP90 chaperone/DNA topoisomerase II/histidine kinase"/>
    <property type="match status" value="1"/>
</dbReference>
<dbReference type="InterPro" id="IPR036890">
    <property type="entry name" value="HATPase_C_sf"/>
</dbReference>
<keyword evidence="11 14" id="KW-1133">Transmembrane helix</keyword>
<keyword evidence="6" id="KW-0808">Transferase</keyword>
<evidence type="ECO:0000256" key="5">
    <source>
        <dbReference type="ARBA" id="ARBA00022553"/>
    </source>
</evidence>
<comment type="subcellular location">
    <subcellularLocation>
        <location evidence="2">Cell membrane</location>
        <topology evidence="2">Multi-pass membrane protein</topology>
    </subcellularLocation>
</comment>
<dbReference type="GO" id="GO:0005886">
    <property type="term" value="C:plasma membrane"/>
    <property type="evidence" value="ECO:0007669"/>
    <property type="project" value="UniProtKB-SubCell"/>
</dbReference>
<dbReference type="GO" id="GO:0005524">
    <property type="term" value="F:ATP binding"/>
    <property type="evidence" value="ECO:0007669"/>
    <property type="project" value="UniProtKB-KW"/>
</dbReference>
<evidence type="ECO:0000313" key="17">
    <source>
        <dbReference type="EMBL" id="MBD1373526.1"/>
    </source>
</evidence>
<dbReference type="SMART" id="SM00304">
    <property type="entry name" value="HAMP"/>
    <property type="match status" value="1"/>
</dbReference>
<evidence type="ECO:0000256" key="13">
    <source>
        <dbReference type="ARBA" id="ARBA00023136"/>
    </source>
</evidence>
<dbReference type="InterPro" id="IPR010559">
    <property type="entry name" value="Sig_transdc_His_kin_internal"/>
</dbReference>
<evidence type="ECO:0000256" key="8">
    <source>
        <dbReference type="ARBA" id="ARBA00022741"/>
    </source>
</evidence>
<sequence>MIRTIRGKILLLVSCIVLLYSLYGFTFFFIHQQQIKQYNEVLERFLLLQRISSQSEQLLQVSRSYLNTPDPARKRRYETIKKSLLEDYEKLHIFQHNSNQIHLIDYMNQMKEQMELIHSALLSHEHQLFANAEDYYHRATQVQHLLNETTFTLIQAELIENKAYYAKMIQLSKQFQQDTLLGLLLAVCVLFFLAYLLATNITRSIRTLATGAKRIATGNYQSPIHVQTKDETAFLADTFNTMQENIQAAFDKLKQRMHLEQELQEYQLLAKEVELDRLQSQIKPHFLFNTLNLLAKKAYLEHAHETSDLVITVAQLLRYQMQDPRSGVSLAQEMDMIRNYCAILKARFTHRLHIFIDATEPVLQSIKIPSFTLQPLVENAFQHGIEPKETGGTIRISIEVKTNDVYVYIRDDGLGMSMTQLESGGMGIYNVKRRLQLFYQRQDVLQITSQINKGTTIKLSLPREPSKVITNDSNPSC</sequence>
<dbReference type="RefSeq" id="WP_191142583.1">
    <property type="nucleotide sequence ID" value="NZ_JACXAH010000027.1"/>
</dbReference>
<keyword evidence="4" id="KW-1003">Cell membrane</keyword>
<dbReference type="Gene3D" id="3.30.565.10">
    <property type="entry name" value="Histidine kinase-like ATPase, C-terminal domain"/>
    <property type="match status" value="1"/>
</dbReference>
<dbReference type="Proteomes" id="UP000661691">
    <property type="component" value="Unassembled WGS sequence"/>
</dbReference>
<dbReference type="Gene3D" id="6.10.340.10">
    <property type="match status" value="1"/>
</dbReference>
<evidence type="ECO:0000259" key="16">
    <source>
        <dbReference type="PROSITE" id="PS50885"/>
    </source>
</evidence>
<feature type="transmembrane region" description="Helical" evidence="14">
    <location>
        <begin position="180"/>
        <end position="198"/>
    </location>
</feature>
<dbReference type="InterPro" id="IPR005467">
    <property type="entry name" value="His_kinase_dom"/>
</dbReference>
<keyword evidence="10" id="KW-0067">ATP-binding</keyword>
<protein>
    <recommendedName>
        <fullName evidence="3">histidine kinase</fullName>
        <ecNumber evidence="3">2.7.13.3</ecNumber>
    </recommendedName>
</protein>
<dbReference type="PANTHER" id="PTHR34220">
    <property type="entry name" value="SENSOR HISTIDINE KINASE YPDA"/>
    <property type="match status" value="1"/>
</dbReference>
<proteinExistence type="predicted"/>
<dbReference type="GO" id="GO:0000155">
    <property type="term" value="F:phosphorelay sensor kinase activity"/>
    <property type="evidence" value="ECO:0007669"/>
    <property type="project" value="InterPro"/>
</dbReference>
<keyword evidence="13 14" id="KW-0472">Membrane</keyword>
<dbReference type="Pfam" id="PF02518">
    <property type="entry name" value="HATPase_c"/>
    <property type="match status" value="1"/>
</dbReference>
<evidence type="ECO:0000256" key="6">
    <source>
        <dbReference type="ARBA" id="ARBA00022679"/>
    </source>
</evidence>
<dbReference type="Pfam" id="PF06580">
    <property type="entry name" value="His_kinase"/>
    <property type="match status" value="1"/>
</dbReference>
<keyword evidence="8" id="KW-0547">Nucleotide-binding</keyword>
<evidence type="ECO:0000256" key="11">
    <source>
        <dbReference type="ARBA" id="ARBA00022989"/>
    </source>
</evidence>
<evidence type="ECO:0000256" key="3">
    <source>
        <dbReference type="ARBA" id="ARBA00012438"/>
    </source>
</evidence>